<name>A0A803VT12_FICAL</name>
<gene>
    <name evidence="2" type="primary">PSRC1</name>
</gene>
<evidence type="ECO:0000256" key="1">
    <source>
        <dbReference type="SAM" id="MobiDB-lite"/>
    </source>
</evidence>
<proteinExistence type="predicted"/>
<dbReference type="AlphaFoldDB" id="A0A803VT12"/>
<evidence type="ECO:0000313" key="2">
    <source>
        <dbReference type="Ensembl" id="ENSFALP00000025868.1"/>
    </source>
</evidence>
<accession>A0A803VT12</accession>
<keyword evidence="3" id="KW-1185">Reference proteome</keyword>
<feature type="region of interest" description="Disordered" evidence="1">
    <location>
        <begin position="169"/>
        <end position="227"/>
    </location>
</feature>
<evidence type="ECO:0000313" key="3">
    <source>
        <dbReference type="Proteomes" id="UP000016665"/>
    </source>
</evidence>
<dbReference type="Proteomes" id="UP000016665">
    <property type="component" value="Chromosome 26"/>
</dbReference>
<reference evidence="2" key="2">
    <citation type="submission" date="2025-08" db="UniProtKB">
        <authorList>
            <consortium name="Ensembl"/>
        </authorList>
    </citation>
    <scope>IDENTIFICATION</scope>
</reference>
<sequence length="446" mass="47903">MAEDRGTAAPALRVPRVSPLPRGGPGLTPSVPLDVRFVTEESFDFAVLSPSDSQEEEEAEDSPGGDCRHGDGNGRWSPLRGARLEEMVREATRLAAQLEGCHLPPPDPGDPPGAAATPPGTPRSPRRQTFVVKDSPVRALLPQVVMARGQGHHGHGGSWAIPQPSLSLQASLRQGGAQSSALPTPASPTPGPPPPLSPPAVPRHPLPSPRCPLGLQQRVGGPPSPEGMPLPRALVAYGFSLLCRSRGSTGSPPNCCLGVQTRIPPCPPAAPPQDSGEQHPEVTPPKPPHSHPEALGTPGLHLGYLGWGEQSQGHPTDELRHPRCFGRRQAAPGAPRKHQGTPWVVTLQGRTGIPRDQLRLGWQSHPGMTEAFIGFCFNYKRSHQQEIPHIPQHLVPHPPNTHPWVPPPEPHRWAGGGPRHPFNPQLIPLHMPSYLGELAPWDRWHL</sequence>
<protein>
    <submittedName>
        <fullName evidence="2">Uncharacterized protein</fullName>
    </submittedName>
</protein>
<organism evidence="2 3">
    <name type="scientific">Ficedula albicollis</name>
    <name type="common">Collared flycatcher</name>
    <name type="synonym">Muscicapa albicollis</name>
    <dbReference type="NCBI Taxonomy" id="59894"/>
    <lineage>
        <taxon>Eukaryota</taxon>
        <taxon>Metazoa</taxon>
        <taxon>Chordata</taxon>
        <taxon>Craniata</taxon>
        <taxon>Vertebrata</taxon>
        <taxon>Euteleostomi</taxon>
        <taxon>Archelosauria</taxon>
        <taxon>Archosauria</taxon>
        <taxon>Dinosauria</taxon>
        <taxon>Saurischia</taxon>
        <taxon>Theropoda</taxon>
        <taxon>Coelurosauria</taxon>
        <taxon>Aves</taxon>
        <taxon>Neognathae</taxon>
        <taxon>Neoaves</taxon>
        <taxon>Telluraves</taxon>
        <taxon>Australaves</taxon>
        <taxon>Passeriformes</taxon>
        <taxon>Muscicapidae</taxon>
        <taxon>Ficedula</taxon>
    </lineage>
</organism>
<reference evidence="2 3" key="1">
    <citation type="journal article" date="2012" name="Nature">
        <title>The genomic landscape of species divergence in Ficedula flycatchers.</title>
        <authorList>
            <person name="Ellegren H."/>
            <person name="Smeds L."/>
            <person name="Burri R."/>
            <person name="Olason P.I."/>
            <person name="Backstrom N."/>
            <person name="Kawakami T."/>
            <person name="Kunstner A."/>
            <person name="Makinen H."/>
            <person name="Nadachowska-Brzyska K."/>
            <person name="Qvarnstrom A."/>
            <person name="Uebbing S."/>
            <person name="Wolf J.B."/>
        </authorList>
    </citation>
    <scope>NUCLEOTIDE SEQUENCE [LARGE SCALE GENOMIC DNA]</scope>
</reference>
<dbReference type="Ensembl" id="ENSFALT00000028621.1">
    <property type="protein sequence ID" value="ENSFALP00000025868.1"/>
    <property type="gene ID" value="ENSFALG00000027630.1"/>
</dbReference>
<feature type="compositionally biased region" description="Pro residues" evidence="1">
    <location>
        <begin position="185"/>
        <end position="210"/>
    </location>
</feature>
<reference evidence="2" key="3">
    <citation type="submission" date="2025-09" db="UniProtKB">
        <authorList>
            <consortium name="Ensembl"/>
        </authorList>
    </citation>
    <scope>IDENTIFICATION</scope>
</reference>
<feature type="region of interest" description="Disordered" evidence="1">
    <location>
        <begin position="266"/>
        <end position="293"/>
    </location>
</feature>
<feature type="region of interest" description="Disordered" evidence="1">
    <location>
        <begin position="47"/>
        <end position="81"/>
    </location>
</feature>
<feature type="compositionally biased region" description="Acidic residues" evidence="1">
    <location>
        <begin position="53"/>
        <end position="63"/>
    </location>
</feature>
<feature type="compositionally biased region" description="Polar residues" evidence="1">
    <location>
        <begin position="169"/>
        <end position="178"/>
    </location>
</feature>
<feature type="region of interest" description="Disordered" evidence="1">
    <location>
        <begin position="1"/>
        <end position="33"/>
    </location>
</feature>
<dbReference type="GeneTree" id="ENSGT00990000205439"/>
<feature type="region of interest" description="Disordered" evidence="1">
    <location>
        <begin position="93"/>
        <end position="135"/>
    </location>
</feature>